<dbReference type="Gene3D" id="1.10.4160.10">
    <property type="entry name" value="Hydantoin permease"/>
    <property type="match status" value="1"/>
</dbReference>
<comment type="subcellular location">
    <subcellularLocation>
        <location evidence="1">Membrane</location>
        <topology evidence="1">Multi-pass membrane protein</topology>
    </subcellularLocation>
</comment>
<dbReference type="PANTHER" id="PTHR30618">
    <property type="entry name" value="NCS1 FAMILY PURINE/PYRIMIDINE TRANSPORTER"/>
    <property type="match status" value="1"/>
</dbReference>
<dbReference type="Pfam" id="PF02133">
    <property type="entry name" value="Transp_cyt_pur"/>
    <property type="match status" value="1"/>
</dbReference>
<dbReference type="RefSeq" id="WP_090743604.1">
    <property type="nucleotide sequence ID" value="NZ_FOBW01000005.1"/>
</dbReference>
<feature type="transmembrane region" description="Helical" evidence="6">
    <location>
        <begin position="128"/>
        <end position="151"/>
    </location>
</feature>
<organism evidence="7 8">
    <name type="scientific">Mesobacillus persicus</name>
    <dbReference type="NCBI Taxonomy" id="930146"/>
    <lineage>
        <taxon>Bacteria</taxon>
        <taxon>Bacillati</taxon>
        <taxon>Bacillota</taxon>
        <taxon>Bacilli</taxon>
        <taxon>Bacillales</taxon>
        <taxon>Bacillaceae</taxon>
        <taxon>Mesobacillus</taxon>
    </lineage>
</organism>
<evidence type="ECO:0000256" key="5">
    <source>
        <dbReference type="ARBA" id="ARBA00023136"/>
    </source>
</evidence>
<feature type="transmembrane region" description="Helical" evidence="6">
    <location>
        <begin position="203"/>
        <end position="231"/>
    </location>
</feature>
<evidence type="ECO:0000256" key="4">
    <source>
        <dbReference type="ARBA" id="ARBA00022989"/>
    </source>
</evidence>
<feature type="transmembrane region" description="Helical" evidence="6">
    <location>
        <begin position="163"/>
        <end position="183"/>
    </location>
</feature>
<feature type="transmembrane region" description="Helical" evidence="6">
    <location>
        <begin position="426"/>
        <end position="445"/>
    </location>
</feature>
<keyword evidence="4 6" id="KW-1133">Transmembrane helix</keyword>
<feature type="transmembrane region" description="Helical" evidence="6">
    <location>
        <begin position="88"/>
        <end position="116"/>
    </location>
</feature>
<dbReference type="EMBL" id="FOBW01000005">
    <property type="protein sequence ID" value="SEM70206.1"/>
    <property type="molecule type" value="Genomic_DNA"/>
</dbReference>
<dbReference type="PANTHER" id="PTHR30618:SF0">
    <property type="entry name" value="PURINE-URACIL PERMEASE NCS1"/>
    <property type="match status" value="1"/>
</dbReference>
<dbReference type="GO" id="GO:0015205">
    <property type="term" value="F:nucleobase transmembrane transporter activity"/>
    <property type="evidence" value="ECO:0007669"/>
    <property type="project" value="TreeGrafter"/>
</dbReference>
<reference evidence="8" key="1">
    <citation type="submission" date="2016-10" db="EMBL/GenBank/DDBJ databases">
        <authorList>
            <person name="Varghese N."/>
            <person name="Submissions S."/>
        </authorList>
    </citation>
    <scope>NUCLEOTIDE SEQUENCE [LARGE SCALE GENOMIC DNA]</scope>
    <source>
        <strain evidence="8">B48,IBRC-M 10115,DSM 25386,CECT 8001</strain>
    </source>
</reference>
<dbReference type="Proteomes" id="UP000198553">
    <property type="component" value="Unassembled WGS sequence"/>
</dbReference>
<protein>
    <submittedName>
        <fullName evidence="7">Nucleobase:cation symporter-1, NCS1 family</fullName>
    </submittedName>
</protein>
<accession>A0A1H8AI82</accession>
<evidence type="ECO:0000313" key="7">
    <source>
        <dbReference type="EMBL" id="SEM70206.1"/>
    </source>
</evidence>
<name>A0A1H8AI82_9BACI</name>
<evidence type="ECO:0000256" key="1">
    <source>
        <dbReference type="ARBA" id="ARBA00004141"/>
    </source>
</evidence>
<keyword evidence="5 6" id="KW-0472">Membrane</keyword>
<feature type="transmembrane region" description="Helical" evidence="6">
    <location>
        <begin position="355"/>
        <end position="380"/>
    </location>
</feature>
<feature type="transmembrane region" description="Helical" evidence="6">
    <location>
        <begin position="54"/>
        <end position="76"/>
    </location>
</feature>
<dbReference type="STRING" id="930146.SAMN05192533_10517"/>
<feature type="transmembrane region" description="Helical" evidence="6">
    <location>
        <begin position="289"/>
        <end position="309"/>
    </location>
</feature>
<dbReference type="OrthoDB" id="9780088at2"/>
<evidence type="ECO:0000313" key="8">
    <source>
        <dbReference type="Proteomes" id="UP000198553"/>
    </source>
</evidence>
<feature type="transmembrane region" description="Helical" evidence="6">
    <location>
        <begin position="252"/>
        <end position="277"/>
    </location>
</feature>
<evidence type="ECO:0000256" key="3">
    <source>
        <dbReference type="ARBA" id="ARBA00022692"/>
    </source>
</evidence>
<keyword evidence="8" id="KW-1185">Reference proteome</keyword>
<feature type="transmembrane region" description="Helical" evidence="6">
    <location>
        <begin position="21"/>
        <end position="42"/>
    </location>
</feature>
<evidence type="ECO:0000256" key="2">
    <source>
        <dbReference type="ARBA" id="ARBA00008974"/>
    </source>
</evidence>
<proteinExistence type="inferred from homology"/>
<dbReference type="CDD" id="cd10323">
    <property type="entry name" value="SLC-NCS1sbd"/>
    <property type="match status" value="1"/>
</dbReference>
<dbReference type="AlphaFoldDB" id="A0A1H8AI82"/>
<dbReference type="GO" id="GO:0005886">
    <property type="term" value="C:plasma membrane"/>
    <property type="evidence" value="ECO:0007669"/>
    <property type="project" value="TreeGrafter"/>
</dbReference>
<dbReference type="InterPro" id="IPR045225">
    <property type="entry name" value="Uracil/uridine/allantoin_perm"/>
</dbReference>
<evidence type="ECO:0000256" key="6">
    <source>
        <dbReference type="SAM" id="Phobius"/>
    </source>
</evidence>
<gene>
    <name evidence="7" type="ORF">SAMN05192533_10517</name>
</gene>
<keyword evidence="3 6" id="KW-0812">Transmembrane</keyword>
<comment type="similarity">
    <text evidence="2">Belongs to the purine-cytosine permease (2.A.39) family.</text>
</comment>
<feature type="transmembrane region" description="Helical" evidence="6">
    <location>
        <begin position="401"/>
        <end position="420"/>
    </location>
</feature>
<sequence>MKKNNSYLKSPDLLPIAHSERSLGTFGFSMMWIGMAVVLAAFALGGTGVQSIPLVWVLLASFIGCLIIGVFMVLIGDIGIEHGISFPIYLRAPFGIVGTHIPSLLRGLAASIWFGINSYFGAAAINGILNVLTGYDNWFVCFLVFVVIQVINTSIGIKALEKFADLAAPVLILISIWMYVTLVDQAGETGRNVWSWVESPVTGAALFTAFMTVMIGNMGYWSTLAADFSTLSRFVKAPKFERSWFKRNKSTLVPTLIALPLTQTSMVLIGGLGYIALGNYDPIAAMQSTASGFVLAILLLMIVFAQWSTNTTANLVPAGTIFSNIGGPKVSFYVGVSLAGVIGIVTQPWQLFDALLPFLSIIGGLLAGIVGIIFADYYIVRKRRVNVPDLYEMDGQYKYHMGINWAGMISWGISGVIALALPTYSFFAGFIVGAVLYYVLTKYWWFKKYQQAELINPSDEKYLGITVGRDWIIDTSDATETVDSPAETGTVGV</sequence>
<feature type="transmembrane region" description="Helical" evidence="6">
    <location>
        <begin position="330"/>
        <end position="349"/>
    </location>
</feature>
<dbReference type="InterPro" id="IPR001248">
    <property type="entry name" value="Pur-cyt_permease"/>
</dbReference>